<dbReference type="InterPro" id="IPR001128">
    <property type="entry name" value="Cyt_P450"/>
</dbReference>
<dbReference type="Pfam" id="PF00067">
    <property type="entry name" value="p450"/>
    <property type="match status" value="1"/>
</dbReference>
<dbReference type="GO" id="GO:0016020">
    <property type="term" value="C:membrane"/>
    <property type="evidence" value="ECO:0007669"/>
    <property type="project" value="UniProtKB-SubCell"/>
</dbReference>
<comment type="caution">
    <text evidence="15">The sequence shown here is derived from an EMBL/GenBank/DDBJ whole genome shotgun (WGS) entry which is preliminary data.</text>
</comment>
<evidence type="ECO:0000256" key="14">
    <source>
        <dbReference type="SAM" id="Phobius"/>
    </source>
</evidence>
<dbReference type="PROSITE" id="PS00086">
    <property type="entry name" value="CYTOCHROME_P450"/>
    <property type="match status" value="1"/>
</dbReference>
<evidence type="ECO:0008006" key="17">
    <source>
        <dbReference type="Google" id="ProtNLM"/>
    </source>
</evidence>
<dbReference type="PANTHER" id="PTHR24303:SF37">
    <property type="entry name" value="CYTOCHROME P450 514A1-RELATED"/>
    <property type="match status" value="1"/>
</dbReference>
<dbReference type="PRINTS" id="PR00463">
    <property type="entry name" value="EP450I"/>
</dbReference>
<keyword evidence="8 13" id="KW-0560">Oxidoreductase</keyword>
<evidence type="ECO:0000256" key="10">
    <source>
        <dbReference type="ARBA" id="ARBA00023033"/>
    </source>
</evidence>
<keyword evidence="7 14" id="KW-1133">Transmembrane helix</keyword>
<evidence type="ECO:0000256" key="4">
    <source>
        <dbReference type="ARBA" id="ARBA00022617"/>
    </source>
</evidence>
<gene>
    <name evidence="15" type="ORF">RB653_009469</name>
</gene>
<comment type="similarity">
    <text evidence="3 13">Belongs to the cytochrome P450 family.</text>
</comment>
<evidence type="ECO:0000313" key="16">
    <source>
        <dbReference type="Proteomes" id="UP001344447"/>
    </source>
</evidence>
<evidence type="ECO:0000256" key="9">
    <source>
        <dbReference type="ARBA" id="ARBA00023004"/>
    </source>
</evidence>
<protein>
    <recommendedName>
        <fullName evidence="17">Cytochrome P450</fullName>
    </recommendedName>
</protein>
<dbReference type="SUPFAM" id="SSF48264">
    <property type="entry name" value="Cytochrome P450"/>
    <property type="match status" value="1"/>
</dbReference>
<dbReference type="PRINTS" id="PR00385">
    <property type="entry name" value="P450"/>
</dbReference>
<dbReference type="Proteomes" id="UP001344447">
    <property type="component" value="Unassembled WGS sequence"/>
</dbReference>
<dbReference type="GO" id="GO:0005506">
    <property type="term" value="F:iron ion binding"/>
    <property type="evidence" value="ECO:0007669"/>
    <property type="project" value="InterPro"/>
</dbReference>
<dbReference type="PANTHER" id="PTHR24303">
    <property type="entry name" value="HEME-BINDING MONOOXYGENASE FAMILY"/>
    <property type="match status" value="1"/>
</dbReference>
<dbReference type="Gene3D" id="1.10.630.10">
    <property type="entry name" value="Cytochrome P450"/>
    <property type="match status" value="1"/>
</dbReference>
<organism evidence="15 16">
    <name type="scientific">Dictyostelium firmibasis</name>
    <dbReference type="NCBI Taxonomy" id="79012"/>
    <lineage>
        <taxon>Eukaryota</taxon>
        <taxon>Amoebozoa</taxon>
        <taxon>Evosea</taxon>
        <taxon>Eumycetozoa</taxon>
        <taxon>Dictyostelia</taxon>
        <taxon>Dictyosteliales</taxon>
        <taxon>Dictyosteliaceae</taxon>
        <taxon>Dictyostelium</taxon>
    </lineage>
</organism>
<dbReference type="InterPro" id="IPR017972">
    <property type="entry name" value="Cyt_P450_CS"/>
</dbReference>
<sequence length="493" mass="56561">MNIINTIIIGILILLIIIVFKDLFYEDRIKKINKLIPGPPTIPVFGNLLQINSKDFPKSVNDLYEKYGQVLRLRLGNVEAVVLTGGEVLDECFNKKHREIFKERYLKLSRYLGKNLNFISSNGDNHYVIRGVLASEVTVRKLNNGRIQSNKFILEMLNNLCKDNDETVVKDVPFEVKKLASKIVLNFTLGIEENEENLLLIISRVSSVFKAAGLLLYSDYLPILFPLDLKSMAKGDLISSYFFLRDYFEKKLESIKINENINNEDKTTKNNPLIEDYYKKYLEGSIHHDSIILPILDIILAGVDTTSNTICFIMARLINNPEMQDKIYEEIMRNDVDNNSNNVSFSDHLKYPYIVSIMNETYRYYAMISITEPNMTTEDVVVNGYKIAKGTAIIKNLRGTHLSKEFWGDDALEFKPERFKTQTLNQKGLFHFGAGPRGCPGGRYTESMFFTFMVIFFKNFKIVNPNDTPVDDVGEVGLAMQCKPYNAIFVKRN</sequence>
<evidence type="ECO:0000256" key="1">
    <source>
        <dbReference type="ARBA" id="ARBA00001971"/>
    </source>
</evidence>
<comment type="subcellular location">
    <subcellularLocation>
        <location evidence="2">Membrane</location>
        <topology evidence="2">Single-pass membrane protein</topology>
    </subcellularLocation>
</comment>
<evidence type="ECO:0000256" key="11">
    <source>
        <dbReference type="ARBA" id="ARBA00023136"/>
    </source>
</evidence>
<name>A0AAN7TVI8_9MYCE</name>
<keyword evidence="10 13" id="KW-0503">Monooxygenase</keyword>
<dbReference type="InterPro" id="IPR002401">
    <property type="entry name" value="Cyt_P450_E_grp-I"/>
</dbReference>
<dbReference type="AlphaFoldDB" id="A0AAN7TVI8"/>
<dbReference type="GO" id="GO:0016705">
    <property type="term" value="F:oxidoreductase activity, acting on paired donors, with incorporation or reduction of molecular oxygen"/>
    <property type="evidence" value="ECO:0007669"/>
    <property type="project" value="InterPro"/>
</dbReference>
<feature type="binding site" description="axial binding residue" evidence="12">
    <location>
        <position position="439"/>
    </location>
    <ligand>
        <name>heme</name>
        <dbReference type="ChEBI" id="CHEBI:30413"/>
    </ligand>
    <ligandPart>
        <name>Fe</name>
        <dbReference type="ChEBI" id="CHEBI:18248"/>
    </ligandPart>
</feature>
<feature type="transmembrane region" description="Helical" evidence="14">
    <location>
        <begin position="6"/>
        <end position="24"/>
    </location>
</feature>
<keyword evidence="9 12" id="KW-0408">Iron</keyword>
<dbReference type="GO" id="GO:0004497">
    <property type="term" value="F:monooxygenase activity"/>
    <property type="evidence" value="ECO:0007669"/>
    <property type="project" value="UniProtKB-KW"/>
</dbReference>
<keyword evidence="6 12" id="KW-0479">Metal-binding</keyword>
<keyword evidence="11 14" id="KW-0472">Membrane</keyword>
<dbReference type="InterPro" id="IPR036396">
    <property type="entry name" value="Cyt_P450_sf"/>
</dbReference>
<evidence type="ECO:0000256" key="8">
    <source>
        <dbReference type="ARBA" id="ARBA00023002"/>
    </source>
</evidence>
<keyword evidence="16" id="KW-1185">Reference proteome</keyword>
<evidence type="ECO:0000313" key="15">
    <source>
        <dbReference type="EMBL" id="KAK5579782.1"/>
    </source>
</evidence>
<dbReference type="EMBL" id="JAVFKY010000003">
    <property type="protein sequence ID" value="KAK5579782.1"/>
    <property type="molecule type" value="Genomic_DNA"/>
</dbReference>
<reference evidence="15 16" key="1">
    <citation type="submission" date="2023-11" db="EMBL/GenBank/DDBJ databases">
        <title>Dfirmibasis_genome.</title>
        <authorList>
            <person name="Edelbroek B."/>
            <person name="Kjellin J."/>
            <person name="Jerlstrom-Hultqvist J."/>
            <person name="Soderbom F."/>
        </authorList>
    </citation>
    <scope>NUCLEOTIDE SEQUENCE [LARGE SCALE GENOMIC DNA]</scope>
    <source>
        <strain evidence="15 16">TNS-C-14</strain>
    </source>
</reference>
<dbReference type="GO" id="GO:0020037">
    <property type="term" value="F:heme binding"/>
    <property type="evidence" value="ECO:0007669"/>
    <property type="project" value="InterPro"/>
</dbReference>
<keyword evidence="5 14" id="KW-0812">Transmembrane</keyword>
<evidence type="ECO:0000256" key="13">
    <source>
        <dbReference type="RuleBase" id="RU000461"/>
    </source>
</evidence>
<accession>A0AAN7TVI8</accession>
<proteinExistence type="inferred from homology"/>
<evidence type="ECO:0000256" key="12">
    <source>
        <dbReference type="PIRSR" id="PIRSR602401-1"/>
    </source>
</evidence>
<evidence type="ECO:0000256" key="2">
    <source>
        <dbReference type="ARBA" id="ARBA00004167"/>
    </source>
</evidence>
<evidence type="ECO:0000256" key="5">
    <source>
        <dbReference type="ARBA" id="ARBA00022692"/>
    </source>
</evidence>
<keyword evidence="4 12" id="KW-0349">Heme</keyword>
<evidence type="ECO:0000256" key="3">
    <source>
        <dbReference type="ARBA" id="ARBA00010617"/>
    </source>
</evidence>
<comment type="cofactor">
    <cofactor evidence="1 12">
        <name>heme</name>
        <dbReference type="ChEBI" id="CHEBI:30413"/>
    </cofactor>
</comment>
<evidence type="ECO:0000256" key="6">
    <source>
        <dbReference type="ARBA" id="ARBA00022723"/>
    </source>
</evidence>
<evidence type="ECO:0000256" key="7">
    <source>
        <dbReference type="ARBA" id="ARBA00022989"/>
    </source>
</evidence>